<dbReference type="OrthoDB" id="6711053at2759"/>
<evidence type="ECO:0000313" key="1">
    <source>
        <dbReference type="EMBL" id="GMF24656.1"/>
    </source>
</evidence>
<proteinExistence type="predicted"/>
<gene>
    <name evidence="1" type="ORF">Pfra01_000419500</name>
</gene>
<dbReference type="Gene3D" id="3.30.70.270">
    <property type="match status" value="1"/>
</dbReference>
<dbReference type="PANTHER" id="PTHR24559">
    <property type="entry name" value="TRANSPOSON TY3-I GAG-POL POLYPROTEIN"/>
    <property type="match status" value="1"/>
</dbReference>
<dbReference type="Gene3D" id="3.10.10.10">
    <property type="entry name" value="HIV Type 1 Reverse Transcriptase, subunit A, domain 1"/>
    <property type="match status" value="1"/>
</dbReference>
<dbReference type="InterPro" id="IPR043502">
    <property type="entry name" value="DNA/RNA_pol_sf"/>
</dbReference>
<dbReference type="SUPFAM" id="SSF56672">
    <property type="entry name" value="DNA/RNA polymerases"/>
    <property type="match status" value="1"/>
</dbReference>
<dbReference type="EMBL" id="BSXT01000335">
    <property type="protein sequence ID" value="GMF24656.1"/>
    <property type="molecule type" value="Genomic_DNA"/>
</dbReference>
<protein>
    <submittedName>
        <fullName evidence="1">Unnamed protein product</fullName>
    </submittedName>
</protein>
<dbReference type="AlphaFoldDB" id="A0A9W6U1R1"/>
<dbReference type="InterPro" id="IPR043128">
    <property type="entry name" value="Rev_trsase/Diguanyl_cyclase"/>
</dbReference>
<evidence type="ECO:0000313" key="2">
    <source>
        <dbReference type="Proteomes" id="UP001165121"/>
    </source>
</evidence>
<comment type="caution">
    <text evidence="1">The sequence shown here is derived from an EMBL/GenBank/DDBJ whole genome shotgun (WGS) entry which is preliminary data.</text>
</comment>
<dbReference type="InterPro" id="IPR053134">
    <property type="entry name" value="RNA-dir_DNA_polymerase"/>
</dbReference>
<dbReference type="Proteomes" id="UP001165121">
    <property type="component" value="Unassembled WGS sequence"/>
</dbReference>
<keyword evidence="2" id="KW-1185">Reference proteome</keyword>
<accession>A0A9W6U1R1</accession>
<name>A0A9W6U1R1_9STRA</name>
<organism evidence="1 2">
    <name type="scientific">Phytophthora fragariaefolia</name>
    <dbReference type="NCBI Taxonomy" id="1490495"/>
    <lineage>
        <taxon>Eukaryota</taxon>
        <taxon>Sar</taxon>
        <taxon>Stramenopiles</taxon>
        <taxon>Oomycota</taxon>
        <taxon>Peronosporomycetes</taxon>
        <taxon>Peronosporales</taxon>
        <taxon>Peronosporaceae</taxon>
        <taxon>Phytophthora</taxon>
    </lineage>
</organism>
<reference evidence="1" key="1">
    <citation type="submission" date="2023-04" db="EMBL/GenBank/DDBJ databases">
        <title>Phytophthora fragariaefolia NBRC 109709.</title>
        <authorList>
            <person name="Ichikawa N."/>
            <person name="Sato H."/>
            <person name="Tonouchi N."/>
        </authorList>
    </citation>
    <scope>NUCLEOTIDE SEQUENCE</scope>
    <source>
        <strain evidence="1">NBRC 109709</strain>
    </source>
</reference>
<dbReference type="PANTHER" id="PTHR24559:SF451">
    <property type="entry name" value="REVERSE TRANSCRIPTASE"/>
    <property type="match status" value="1"/>
</dbReference>
<sequence length="140" mass="15816">METLNFVARGFDGRAQQRPRELAKFVKELLGKNNIEESNLAWRSNSFAISKKVVATGEAPASAEWLRSGDAGVPIRWIIDYRYVNSQSVDPKIPLPRVADSFHKLSAAEYFSTLDLMSGYHQVPLEPRAGDFDDRFPSER</sequence>